<accession>A0A2I0ACD5</accession>
<feature type="coiled-coil region" evidence="2">
    <location>
        <begin position="157"/>
        <end position="293"/>
    </location>
</feature>
<dbReference type="GO" id="GO:0007131">
    <property type="term" value="P:reciprocal meiotic recombination"/>
    <property type="evidence" value="ECO:0007669"/>
    <property type="project" value="TreeGrafter"/>
</dbReference>
<dbReference type="STRING" id="1088818.A0A2I0ACD5"/>
<feature type="coiled-coil region" evidence="2">
    <location>
        <begin position="640"/>
        <end position="708"/>
    </location>
</feature>
<evidence type="ECO:0000313" key="3">
    <source>
        <dbReference type="EMBL" id="PKA53217.1"/>
    </source>
</evidence>
<protein>
    <submittedName>
        <fullName evidence="3">Synaptonemal complex protein 2</fullName>
    </submittedName>
</protein>
<feature type="coiled-coil region" evidence="2">
    <location>
        <begin position="549"/>
        <end position="613"/>
    </location>
</feature>
<proteinExistence type="predicted"/>
<dbReference type="Proteomes" id="UP000236161">
    <property type="component" value="Unassembled WGS sequence"/>
</dbReference>
<feature type="coiled-coil region" evidence="2">
    <location>
        <begin position="383"/>
        <end position="466"/>
    </location>
</feature>
<reference evidence="3 4" key="1">
    <citation type="journal article" date="2017" name="Nature">
        <title>The Apostasia genome and the evolution of orchids.</title>
        <authorList>
            <person name="Zhang G.Q."/>
            <person name="Liu K.W."/>
            <person name="Li Z."/>
            <person name="Lohaus R."/>
            <person name="Hsiao Y.Y."/>
            <person name="Niu S.C."/>
            <person name="Wang J.Y."/>
            <person name="Lin Y.C."/>
            <person name="Xu Q."/>
            <person name="Chen L.J."/>
            <person name="Yoshida K."/>
            <person name="Fujiwara S."/>
            <person name="Wang Z.W."/>
            <person name="Zhang Y.Q."/>
            <person name="Mitsuda N."/>
            <person name="Wang M."/>
            <person name="Liu G.H."/>
            <person name="Pecoraro L."/>
            <person name="Huang H.X."/>
            <person name="Xiao X.J."/>
            <person name="Lin M."/>
            <person name="Wu X.Y."/>
            <person name="Wu W.L."/>
            <person name="Chen Y.Y."/>
            <person name="Chang S.B."/>
            <person name="Sakamoto S."/>
            <person name="Ohme-Takagi M."/>
            <person name="Yagi M."/>
            <person name="Zeng S.J."/>
            <person name="Shen C.Y."/>
            <person name="Yeh C.M."/>
            <person name="Luo Y.B."/>
            <person name="Tsai W.C."/>
            <person name="Van de Peer Y."/>
            <person name="Liu Z.J."/>
        </authorList>
    </citation>
    <scope>NUCLEOTIDE SEQUENCE [LARGE SCALE GENOMIC DNA]</scope>
    <source>
        <strain evidence="4">cv. Shenzhen</strain>
        <tissue evidence="3">Stem</tissue>
    </source>
</reference>
<keyword evidence="4" id="KW-1185">Reference proteome</keyword>
<dbReference type="PANTHER" id="PTHR23160">
    <property type="entry name" value="SYNAPTONEMAL COMPLEX PROTEIN-RELATED"/>
    <property type="match status" value="1"/>
</dbReference>
<name>A0A2I0ACD5_9ASPA</name>
<dbReference type="OrthoDB" id="783434at2759"/>
<evidence type="ECO:0000256" key="2">
    <source>
        <dbReference type="SAM" id="Coils"/>
    </source>
</evidence>
<feature type="coiled-coil region" evidence="2">
    <location>
        <begin position="66"/>
        <end position="105"/>
    </location>
</feature>
<dbReference type="AlphaFoldDB" id="A0A2I0ACD5"/>
<sequence>MKKLGISGLKSFDQLRSLTGSLAGTTKATAATARSSVDSLSHGSFTNLKLAAEKLVKEQASVKTDLELSHAKLRKATEQIHVLEAKLQEAVNENAKLRVKQAEDTKLWKALDIKFSSTKELCDQLCDTVHHLACQTRAAEDDKKLIEAKIFESTKAFDNFNLQLNELSIKLQNAENAIKVGNEEMLKLRQEKDEAESCFKHERCAIDEVIKGKDSVIEQLEEAIEQHKKRLETLDSQLCSLQHELISKEVICKNLSTINEKLEEECSIVQSNNQELKQQIERAFLDIKKFEGVILKFMTIIAQLDNEHSSISEHVAKLISSFDKYYDLLHQKHDLSAKHIQGKINELQQQLLNTMEQTSSFKVHNEHLNYKIVEMQKAEEYIMVQHADECRIAEDKIRKLESEIEVHLSRKNELEKLAIELEEKVQHLTQASRQAEDQMQQQCQKIHKLESDNQDLELNRKKILQEKVEETTALHNEISKYEQHAGLLGNETNELRAAVDVKEKLLISFREKEKHLEEQKSEIQASLIASECRLSEAKKQYDMMFENKQLELSKHLKELSQKNDQAINEIRKKYEAEKEEIANMERQKANQLIKEIEANCNKKIEQHKEAAEKLMLHVKEDHNAISKIQQENDQKEVHLRANHREEFQRLQLQAENELRERTSSLRKEHEIQIKSLKMQHEDELRKLQEDLELQKSREEKQRKLLQLQWKVMSENQHDDQEVSSKKEYSVSSIKMRDPYNMKGCEVVLPTPESERKEMNLSGYMRTPMGNLLKKVGGKAVPKHRKITRHEYEVETSNGRTVTKRKKTKSTVMFGVIIHLSKDKTSLLFIFFMQLVGGTGPNPANIGDLFSEGCLNPYVDDPYAFG</sequence>
<keyword evidence="1 2" id="KW-0175">Coiled coil</keyword>
<gene>
    <name evidence="3" type="primary">ZYP1B</name>
    <name evidence="3" type="ORF">AXF42_Ash009947</name>
</gene>
<organism evidence="3 4">
    <name type="scientific">Apostasia shenzhenica</name>
    <dbReference type="NCBI Taxonomy" id="1088818"/>
    <lineage>
        <taxon>Eukaryota</taxon>
        <taxon>Viridiplantae</taxon>
        <taxon>Streptophyta</taxon>
        <taxon>Embryophyta</taxon>
        <taxon>Tracheophyta</taxon>
        <taxon>Spermatophyta</taxon>
        <taxon>Magnoliopsida</taxon>
        <taxon>Liliopsida</taxon>
        <taxon>Asparagales</taxon>
        <taxon>Orchidaceae</taxon>
        <taxon>Apostasioideae</taxon>
        <taxon>Apostasia</taxon>
    </lineage>
</organism>
<dbReference type="EMBL" id="KZ451999">
    <property type="protein sequence ID" value="PKA53217.1"/>
    <property type="molecule type" value="Genomic_DNA"/>
</dbReference>
<evidence type="ECO:0000313" key="4">
    <source>
        <dbReference type="Proteomes" id="UP000236161"/>
    </source>
</evidence>
<dbReference type="PANTHER" id="PTHR23160:SF3">
    <property type="entry name" value="SYNAPTONEMAL COMPLEX PROTEIN 1-RELATED"/>
    <property type="match status" value="1"/>
</dbReference>
<evidence type="ECO:0000256" key="1">
    <source>
        <dbReference type="ARBA" id="ARBA00023054"/>
    </source>
</evidence>